<dbReference type="InterPro" id="IPR034236">
    <property type="entry name" value="CuRO_CcO_Caa3_II"/>
</dbReference>
<dbReference type="GO" id="GO:0005886">
    <property type="term" value="C:plasma membrane"/>
    <property type="evidence" value="ECO:0007669"/>
    <property type="project" value="UniProtKB-SubCell"/>
</dbReference>
<dbReference type="InterPro" id="IPR036257">
    <property type="entry name" value="Cyt_c_oxidase_su2_TM_sf"/>
</dbReference>
<evidence type="ECO:0000259" key="21">
    <source>
        <dbReference type="PROSITE" id="PS51007"/>
    </source>
</evidence>
<keyword evidence="6 15" id="KW-0479">Metal-binding</keyword>
<keyword evidence="3 16" id="KW-0813">Transport</keyword>
<dbReference type="PANTHER" id="PTHR22888:SF9">
    <property type="entry name" value="CYTOCHROME C OXIDASE SUBUNIT 2"/>
    <property type="match status" value="1"/>
</dbReference>
<comment type="subcellular location">
    <subcellularLocation>
        <location evidence="16">Cell membrane</location>
        <topology evidence="16">Multi-pass membrane protein</topology>
    </subcellularLocation>
    <subcellularLocation>
        <location evidence="1">Membrane</location>
        <topology evidence="1">Multi-pass membrane protein</topology>
    </subcellularLocation>
</comment>
<dbReference type="InterPro" id="IPR008972">
    <property type="entry name" value="Cupredoxin"/>
</dbReference>
<dbReference type="EMBL" id="LWLV01001961">
    <property type="protein sequence ID" value="OTA40359.1"/>
    <property type="molecule type" value="Genomic_DNA"/>
</dbReference>
<keyword evidence="7" id="KW-1278">Translocase</keyword>
<dbReference type="Proteomes" id="UP000194267">
    <property type="component" value="Unassembled WGS sequence"/>
</dbReference>
<dbReference type="InterPro" id="IPR009056">
    <property type="entry name" value="Cyt_c-like_dom"/>
</dbReference>
<evidence type="ECO:0000256" key="9">
    <source>
        <dbReference type="ARBA" id="ARBA00022989"/>
    </source>
</evidence>
<dbReference type="PRINTS" id="PR01166">
    <property type="entry name" value="CYCOXIDASEII"/>
</dbReference>
<evidence type="ECO:0000256" key="4">
    <source>
        <dbReference type="ARBA" id="ARBA00022660"/>
    </source>
</evidence>
<feature type="non-terminal residue" evidence="22">
    <location>
        <position position="251"/>
    </location>
</feature>
<evidence type="ECO:0000313" key="22">
    <source>
        <dbReference type="EMBL" id="OTA40359.1"/>
    </source>
</evidence>
<comment type="similarity">
    <text evidence="2 16">Belongs to the cytochrome c oxidase subunit 2 family.</text>
</comment>
<evidence type="ECO:0000256" key="14">
    <source>
        <dbReference type="ARBA" id="ARBA00047816"/>
    </source>
</evidence>
<dbReference type="Pfam" id="PF00116">
    <property type="entry name" value="COX2"/>
    <property type="match status" value="1"/>
</dbReference>
<keyword evidence="11 17" id="KW-0186">Copper</keyword>
<evidence type="ECO:0000256" key="1">
    <source>
        <dbReference type="ARBA" id="ARBA00004141"/>
    </source>
</evidence>
<feature type="domain" description="Cytochrome oxidase subunit II transmembrane region profile" evidence="20">
    <location>
        <begin position="1"/>
        <end position="67"/>
    </location>
</feature>
<keyword evidence="4 16" id="KW-0679">Respiratory chain</keyword>
<keyword evidence="10 15" id="KW-0408">Iron</keyword>
<comment type="cofactor">
    <cofactor evidence="17">
        <name>Cu cation</name>
        <dbReference type="ChEBI" id="CHEBI:23378"/>
    </cofactor>
    <text evidence="17">Binds a copper A center.</text>
</comment>
<evidence type="ECO:0000256" key="8">
    <source>
        <dbReference type="ARBA" id="ARBA00022982"/>
    </source>
</evidence>
<gene>
    <name evidence="22" type="ORF">A6D92_18845</name>
</gene>
<dbReference type="Pfam" id="PF02790">
    <property type="entry name" value="COX2_TM"/>
    <property type="match status" value="1"/>
</dbReference>
<evidence type="ECO:0000256" key="15">
    <source>
        <dbReference type="PROSITE-ProRule" id="PRU00433"/>
    </source>
</evidence>
<evidence type="ECO:0000256" key="2">
    <source>
        <dbReference type="ARBA" id="ARBA00007866"/>
    </source>
</evidence>
<evidence type="ECO:0000256" key="5">
    <source>
        <dbReference type="ARBA" id="ARBA00022692"/>
    </source>
</evidence>
<dbReference type="InterPro" id="IPR045187">
    <property type="entry name" value="CcO_II"/>
</dbReference>
<keyword evidence="12 18" id="KW-0472">Membrane</keyword>
<feature type="domain" description="Cytochrome c" evidence="21">
    <location>
        <begin position="193"/>
        <end position="251"/>
    </location>
</feature>
<dbReference type="NCBIfam" id="TIGR02866">
    <property type="entry name" value="CoxB"/>
    <property type="match status" value="1"/>
</dbReference>
<dbReference type="InterPro" id="IPR001505">
    <property type="entry name" value="Copper_CuA"/>
</dbReference>
<evidence type="ECO:0000256" key="7">
    <source>
        <dbReference type="ARBA" id="ARBA00022967"/>
    </source>
</evidence>
<dbReference type="PROSITE" id="PS00078">
    <property type="entry name" value="COX2"/>
    <property type="match status" value="1"/>
</dbReference>
<evidence type="ECO:0000256" key="11">
    <source>
        <dbReference type="ARBA" id="ARBA00023008"/>
    </source>
</evidence>
<evidence type="ECO:0000256" key="12">
    <source>
        <dbReference type="ARBA" id="ARBA00023136"/>
    </source>
</evidence>
<dbReference type="Gene3D" id="1.10.287.90">
    <property type="match status" value="1"/>
</dbReference>
<evidence type="ECO:0000256" key="6">
    <source>
        <dbReference type="ARBA" id="ARBA00022723"/>
    </source>
</evidence>
<dbReference type="Pfam" id="PF00034">
    <property type="entry name" value="Cytochrom_C"/>
    <property type="match status" value="1"/>
</dbReference>
<comment type="function">
    <text evidence="13 17">Subunits I and II form the functional core of the enzyme complex. Electrons originating in cytochrome c are transferred via heme a and Cu(A) to the binuclear center formed by heme a3 and Cu(B).</text>
</comment>
<reference evidence="23" key="1">
    <citation type="submission" date="2016-04" db="EMBL/GenBank/DDBJ databases">
        <authorList>
            <person name="Antunes L.P."/>
            <person name="Martins L.F."/>
            <person name="Pereira R.V."/>
            <person name="Thomas A.M."/>
            <person name="Barbosa D."/>
            <person name="Nascimento L."/>
            <person name="Silva G.M."/>
            <person name="Condomitti G.W."/>
            <person name="Digiampietri L.A."/>
            <person name="Lombardi K.C."/>
            <person name="Ramos P.L."/>
            <person name="Quaggio R.B."/>
            <person name="Oliveira J.C."/>
            <person name="Pascon R.C."/>
            <person name="Cruz J.B."/>
            <person name="Silva A.M."/>
            <person name="Setubal J.C."/>
        </authorList>
    </citation>
    <scope>NUCLEOTIDE SEQUENCE [LARGE SCALE GENOMIC DNA]</scope>
</reference>
<proteinExistence type="inferred from homology"/>
<evidence type="ECO:0000256" key="3">
    <source>
        <dbReference type="ARBA" id="ARBA00022448"/>
    </source>
</evidence>
<dbReference type="PANTHER" id="PTHR22888">
    <property type="entry name" value="CYTOCHROME C OXIDASE, SUBUNIT II"/>
    <property type="match status" value="1"/>
</dbReference>
<keyword evidence="5 16" id="KW-0812">Transmembrane</keyword>
<keyword evidence="15" id="KW-0349">Heme</keyword>
<organism evidence="22 23">
    <name type="scientific">Symbiobacterium thermophilum</name>
    <dbReference type="NCBI Taxonomy" id="2734"/>
    <lineage>
        <taxon>Bacteria</taxon>
        <taxon>Bacillati</taxon>
        <taxon>Bacillota</taxon>
        <taxon>Clostridia</taxon>
        <taxon>Eubacteriales</taxon>
        <taxon>Symbiobacteriaceae</taxon>
        <taxon>Symbiobacterium</taxon>
    </lineage>
</organism>
<dbReference type="PROSITE" id="PS51007">
    <property type="entry name" value="CYTC"/>
    <property type="match status" value="1"/>
</dbReference>
<feature type="non-terminal residue" evidence="22">
    <location>
        <position position="1"/>
    </location>
</feature>
<dbReference type="GO" id="GO:0004129">
    <property type="term" value="F:cytochrome-c oxidase activity"/>
    <property type="evidence" value="ECO:0007669"/>
    <property type="project" value="UniProtKB-EC"/>
</dbReference>
<evidence type="ECO:0000256" key="10">
    <source>
        <dbReference type="ARBA" id="ARBA00023004"/>
    </source>
</evidence>
<dbReference type="PROSITE" id="PS50999">
    <property type="entry name" value="COX2_TM"/>
    <property type="match status" value="1"/>
</dbReference>
<evidence type="ECO:0000256" key="17">
    <source>
        <dbReference type="RuleBase" id="RU004024"/>
    </source>
</evidence>
<dbReference type="CDD" id="cd04213">
    <property type="entry name" value="CuRO_CcO_Caa3_II"/>
    <property type="match status" value="1"/>
</dbReference>
<keyword evidence="9 18" id="KW-1133">Transmembrane helix</keyword>
<protein>
    <recommendedName>
        <fullName evidence="17">Cytochrome c oxidase subunit 2</fullName>
        <ecNumber evidence="17">7.1.1.9</ecNumber>
    </recommendedName>
</protein>
<evidence type="ECO:0000256" key="13">
    <source>
        <dbReference type="ARBA" id="ARBA00024688"/>
    </source>
</evidence>
<dbReference type="EC" id="7.1.1.9" evidence="17"/>
<accession>A0A1Y2T1Y4</accession>
<comment type="catalytic activity">
    <reaction evidence="14 17">
        <text>4 Fe(II)-[cytochrome c] + O2 + 8 H(+)(in) = 4 Fe(III)-[cytochrome c] + 2 H2O + 4 H(+)(out)</text>
        <dbReference type="Rhea" id="RHEA:11436"/>
        <dbReference type="Rhea" id="RHEA-COMP:10350"/>
        <dbReference type="Rhea" id="RHEA-COMP:14399"/>
        <dbReference type="ChEBI" id="CHEBI:15377"/>
        <dbReference type="ChEBI" id="CHEBI:15378"/>
        <dbReference type="ChEBI" id="CHEBI:15379"/>
        <dbReference type="ChEBI" id="CHEBI:29033"/>
        <dbReference type="ChEBI" id="CHEBI:29034"/>
        <dbReference type="EC" id="7.1.1.9"/>
    </reaction>
</comment>
<evidence type="ECO:0000259" key="20">
    <source>
        <dbReference type="PROSITE" id="PS50999"/>
    </source>
</evidence>
<comment type="caution">
    <text evidence="22">The sequence shown here is derived from an EMBL/GenBank/DDBJ whole genome shotgun (WGS) entry which is preliminary data.</text>
</comment>
<evidence type="ECO:0000256" key="16">
    <source>
        <dbReference type="RuleBase" id="RU000456"/>
    </source>
</evidence>
<dbReference type="InterPro" id="IPR011759">
    <property type="entry name" value="Cyt_c_oxidase_su2_TM_dom"/>
</dbReference>
<dbReference type="PROSITE" id="PS50857">
    <property type="entry name" value="COX2_CUA"/>
    <property type="match status" value="1"/>
</dbReference>
<dbReference type="GO" id="GO:0005507">
    <property type="term" value="F:copper ion binding"/>
    <property type="evidence" value="ECO:0007669"/>
    <property type="project" value="InterPro"/>
</dbReference>
<feature type="domain" description="Cytochrome oxidase subunit II copper A binding" evidence="19">
    <location>
        <begin position="68"/>
        <end position="180"/>
    </location>
</feature>
<dbReference type="GO" id="GO:0016491">
    <property type="term" value="F:oxidoreductase activity"/>
    <property type="evidence" value="ECO:0007669"/>
    <property type="project" value="InterPro"/>
</dbReference>
<evidence type="ECO:0000313" key="23">
    <source>
        <dbReference type="Proteomes" id="UP000194267"/>
    </source>
</evidence>
<name>A0A1Y2T1Y4_SYMTR</name>
<feature type="transmembrane region" description="Helical" evidence="18">
    <location>
        <begin position="39"/>
        <end position="57"/>
    </location>
</feature>
<keyword evidence="8 16" id="KW-0249">Electron transport</keyword>
<evidence type="ECO:0000259" key="19">
    <source>
        <dbReference type="PROSITE" id="PS50857"/>
    </source>
</evidence>
<dbReference type="InterPro" id="IPR014222">
    <property type="entry name" value="Cyt_c_oxidase_su2"/>
</dbReference>
<dbReference type="SUPFAM" id="SSF49503">
    <property type="entry name" value="Cupredoxins"/>
    <property type="match status" value="1"/>
</dbReference>
<dbReference type="InterPro" id="IPR002429">
    <property type="entry name" value="CcO_II-like_C"/>
</dbReference>
<dbReference type="SUPFAM" id="SSF81464">
    <property type="entry name" value="Cytochrome c oxidase subunit II-like, transmembrane region"/>
    <property type="match status" value="1"/>
</dbReference>
<dbReference type="GO" id="GO:0020037">
    <property type="term" value="F:heme binding"/>
    <property type="evidence" value="ECO:0007669"/>
    <property type="project" value="InterPro"/>
</dbReference>
<dbReference type="GO" id="GO:0042773">
    <property type="term" value="P:ATP synthesis coupled electron transport"/>
    <property type="evidence" value="ECO:0007669"/>
    <property type="project" value="TreeGrafter"/>
</dbReference>
<dbReference type="AlphaFoldDB" id="A0A1Y2T1Y4"/>
<sequence>LGIGISVTAVLLYVVFRFRARPGQAGVPRQIRGNHVLEVIWTVIPILILVSVAFPTVEAAFSTSLPPEGALTVRAVGNRWWFAFEYPELGIVTANELRIPVGKPVRLELTSNDVIHSFWVPKLAGKTDMIPGRVNVAWIQADEPDLYYGQCAEYCGDSHAKMRFMVRALPPEEFEEWVRERQAMAQGPRELSAVAARGRELFESNVGNCFACHAVDGTKAQGAVGPNLTDVGQRATIAAGTLENNHENLKA</sequence>
<dbReference type="Gene3D" id="2.60.40.420">
    <property type="entry name" value="Cupredoxins - blue copper proteins"/>
    <property type="match status" value="1"/>
</dbReference>
<evidence type="ECO:0000256" key="18">
    <source>
        <dbReference type="SAM" id="Phobius"/>
    </source>
</evidence>